<keyword evidence="1" id="KW-0233">DNA recombination</keyword>
<dbReference type="AlphaFoldDB" id="A0A0L8L5V7"/>
<evidence type="ECO:0000313" key="2">
    <source>
        <dbReference type="EMBL" id="KOG33588.1"/>
    </source>
</evidence>
<reference evidence="3" key="1">
    <citation type="submission" date="2015-07" db="EMBL/GenBank/DDBJ databases">
        <authorList>
            <person name="Ju K.-S."/>
            <person name="Doroghazi J.R."/>
            <person name="Metcalf W.W."/>
        </authorList>
    </citation>
    <scope>NUCLEOTIDE SEQUENCE [LARGE SCALE GENOMIC DNA]</scope>
    <source>
        <strain evidence="3">NRRL 2290</strain>
    </source>
</reference>
<dbReference type="Proteomes" id="UP000037251">
    <property type="component" value="Unassembled WGS sequence"/>
</dbReference>
<keyword evidence="3" id="KW-1185">Reference proteome</keyword>
<dbReference type="PATRIC" id="fig|67356.5.peg.4636"/>
<accession>A0A0L8L5V7</accession>
<proteinExistence type="predicted"/>
<dbReference type="InterPro" id="IPR013762">
    <property type="entry name" value="Integrase-like_cat_sf"/>
</dbReference>
<sequence length="53" mass="5923">MLAFLKAHPKVAQAILRHSQIRTTMDGYTHVVGDSEREAFAMLSELLEEPLIG</sequence>
<evidence type="ECO:0000313" key="3">
    <source>
        <dbReference type="Proteomes" id="UP000037251"/>
    </source>
</evidence>
<dbReference type="GO" id="GO:0006310">
    <property type="term" value="P:DNA recombination"/>
    <property type="evidence" value="ECO:0007669"/>
    <property type="project" value="UniProtKB-KW"/>
</dbReference>
<gene>
    <name evidence="2" type="ORF">ADK37_21770</name>
</gene>
<dbReference type="Gene3D" id="1.10.443.10">
    <property type="entry name" value="Intergrase catalytic core"/>
    <property type="match status" value="1"/>
</dbReference>
<dbReference type="SUPFAM" id="SSF56349">
    <property type="entry name" value="DNA breaking-rejoining enzymes"/>
    <property type="match status" value="1"/>
</dbReference>
<organism evidence="2 3">
    <name type="scientific">Streptomyces resistomycificus</name>
    <dbReference type="NCBI Taxonomy" id="67356"/>
    <lineage>
        <taxon>Bacteria</taxon>
        <taxon>Bacillati</taxon>
        <taxon>Actinomycetota</taxon>
        <taxon>Actinomycetes</taxon>
        <taxon>Kitasatosporales</taxon>
        <taxon>Streptomycetaceae</taxon>
        <taxon>Streptomyces</taxon>
        <taxon>Streptomyces aurantiacus group</taxon>
    </lineage>
</organism>
<dbReference type="GO" id="GO:0015074">
    <property type="term" value="P:DNA integration"/>
    <property type="evidence" value="ECO:0007669"/>
    <property type="project" value="InterPro"/>
</dbReference>
<comment type="caution">
    <text evidence="2">The sequence shown here is derived from an EMBL/GenBank/DDBJ whole genome shotgun (WGS) entry which is preliminary data.</text>
</comment>
<name>A0A0L8L5V7_9ACTN</name>
<protein>
    <submittedName>
        <fullName evidence="2">Integrase</fullName>
    </submittedName>
</protein>
<dbReference type="EMBL" id="LGUS01000171">
    <property type="protein sequence ID" value="KOG33588.1"/>
    <property type="molecule type" value="Genomic_DNA"/>
</dbReference>
<evidence type="ECO:0000256" key="1">
    <source>
        <dbReference type="ARBA" id="ARBA00023172"/>
    </source>
</evidence>
<dbReference type="InterPro" id="IPR011010">
    <property type="entry name" value="DNA_brk_join_enz"/>
</dbReference>
<dbReference type="GO" id="GO:0003677">
    <property type="term" value="F:DNA binding"/>
    <property type="evidence" value="ECO:0007669"/>
    <property type="project" value="InterPro"/>
</dbReference>
<dbReference type="STRING" id="67356.AQJ84_16815"/>